<dbReference type="InterPro" id="IPR050088">
    <property type="entry name" value="IspD/TarI_cytidylyltransf_bact"/>
</dbReference>
<protein>
    <recommendedName>
        <fullName evidence="5">2-C-methyl-D-erythritol 4-phosphate cytidylyltransferase</fullName>
        <ecNumber evidence="4">2.7.7.60</ecNumber>
    </recommendedName>
</protein>
<comment type="similarity">
    <text evidence="3">Belongs to the IspD/TarI cytidylyltransferase family. IspD subfamily.</text>
</comment>
<evidence type="ECO:0000256" key="8">
    <source>
        <dbReference type="ARBA" id="ARBA00023229"/>
    </source>
</evidence>
<dbReference type="PANTHER" id="PTHR32125">
    <property type="entry name" value="2-C-METHYL-D-ERYTHRITOL 4-PHOSPHATE CYTIDYLYLTRANSFERASE, CHLOROPLASTIC"/>
    <property type="match status" value="1"/>
</dbReference>
<dbReference type="InterPro" id="IPR034683">
    <property type="entry name" value="IspD/TarI"/>
</dbReference>
<dbReference type="InterPro" id="IPR001228">
    <property type="entry name" value="IspD"/>
</dbReference>
<keyword evidence="8" id="KW-0414">Isoprene biosynthesis</keyword>
<keyword evidence="7 9" id="KW-0548">Nucleotidyltransferase</keyword>
<organism evidence="9 10">
    <name type="scientific">Anaerococcus cruorum</name>
    <dbReference type="NCBI Taxonomy" id="3115617"/>
    <lineage>
        <taxon>Bacteria</taxon>
        <taxon>Bacillati</taxon>
        <taxon>Bacillota</taxon>
        <taxon>Tissierellia</taxon>
        <taxon>Tissierellales</taxon>
        <taxon>Peptoniphilaceae</taxon>
        <taxon>Anaerococcus</taxon>
    </lineage>
</organism>
<evidence type="ECO:0000256" key="5">
    <source>
        <dbReference type="ARBA" id="ARBA00019056"/>
    </source>
</evidence>
<evidence type="ECO:0000256" key="3">
    <source>
        <dbReference type="ARBA" id="ARBA00009789"/>
    </source>
</evidence>
<evidence type="ECO:0000256" key="1">
    <source>
        <dbReference type="ARBA" id="ARBA00001282"/>
    </source>
</evidence>
<dbReference type="SUPFAM" id="SSF53448">
    <property type="entry name" value="Nucleotide-diphospho-sugar transferases"/>
    <property type="match status" value="1"/>
</dbReference>
<dbReference type="InterPro" id="IPR029044">
    <property type="entry name" value="Nucleotide-diphossugar_trans"/>
</dbReference>
<gene>
    <name evidence="9" type="primary">ispD</name>
    <name evidence="9" type="ORF">ACCQ40_03000</name>
</gene>
<name>A0ABW9MV87_9FIRM</name>
<dbReference type="EMBL" id="JBGMEH010000002">
    <property type="protein sequence ID" value="MFO3715757.1"/>
    <property type="molecule type" value="Genomic_DNA"/>
</dbReference>
<dbReference type="PROSITE" id="PS01295">
    <property type="entry name" value="ISPD"/>
    <property type="match status" value="1"/>
</dbReference>
<comment type="catalytic activity">
    <reaction evidence="1">
        <text>2-C-methyl-D-erythritol 4-phosphate + CTP + H(+) = 4-CDP-2-C-methyl-D-erythritol + diphosphate</text>
        <dbReference type="Rhea" id="RHEA:13429"/>
        <dbReference type="ChEBI" id="CHEBI:15378"/>
        <dbReference type="ChEBI" id="CHEBI:33019"/>
        <dbReference type="ChEBI" id="CHEBI:37563"/>
        <dbReference type="ChEBI" id="CHEBI:57823"/>
        <dbReference type="ChEBI" id="CHEBI:58262"/>
        <dbReference type="EC" id="2.7.7.60"/>
    </reaction>
</comment>
<keyword evidence="10" id="KW-1185">Reference proteome</keyword>
<comment type="pathway">
    <text evidence="2">Isoprenoid biosynthesis; isopentenyl diphosphate biosynthesis via DXP pathway; isopentenyl diphosphate from 1-deoxy-D-xylulose 5-phosphate: step 2/6.</text>
</comment>
<keyword evidence="6 9" id="KW-0808">Transferase</keyword>
<dbReference type="EC" id="2.7.7.60" evidence="4"/>
<comment type="caution">
    <text evidence="9">The sequence shown here is derived from an EMBL/GenBank/DDBJ whole genome shotgun (WGS) entry which is preliminary data.</text>
</comment>
<dbReference type="Proteomes" id="UP001638015">
    <property type="component" value="Unassembled WGS sequence"/>
</dbReference>
<evidence type="ECO:0000256" key="6">
    <source>
        <dbReference type="ARBA" id="ARBA00022679"/>
    </source>
</evidence>
<evidence type="ECO:0000313" key="9">
    <source>
        <dbReference type="EMBL" id="MFO3715757.1"/>
    </source>
</evidence>
<accession>A0ABW9MV87</accession>
<dbReference type="Pfam" id="PF01128">
    <property type="entry name" value="IspD"/>
    <property type="match status" value="1"/>
</dbReference>
<evidence type="ECO:0000313" key="10">
    <source>
        <dbReference type="Proteomes" id="UP001638015"/>
    </source>
</evidence>
<evidence type="ECO:0000256" key="7">
    <source>
        <dbReference type="ARBA" id="ARBA00022695"/>
    </source>
</evidence>
<dbReference type="Gene3D" id="3.90.550.10">
    <property type="entry name" value="Spore Coat Polysaccharide Biosynthesis Protein SpsA, Chain A"/>
    <property type="match status" value="1"/>
</dbReference>
<evidence type="ECO:0000256" key="4">
    <source>
        <dbReference type="ARBA" id="ARBA00012526"/>
    </source>
</evidence>
<evidence type="ECO:0000256" key="2">
    <source>
        <dbReference type="ARBA" id="ARBA00004787"/>
    </source>
</evidence>
<dbReference type="RefSeq" id="WP_394011005.1">
    <property type="nucleotide sequence ID" value="NZ_JBGMEH010000002.1"/>
</dbReference>
<dbReference type="CDD" id="cd02516">
    <property type="entry name" value="CDP-ME_synthetase"/>
    <property type="match status" value="1"/>
</dbReference>
<reference evidence="9 10" key="1">
    <citation type="journal article" date="2025" name="Anaerobe">
        <title>Description of Anaerococcus kampingiae sp. nov., Anaerococcus groningensis sp. nov., Anaerococcus martiniensis sp. nov., and Anaerococcus cruorum sp. nov., isolated from human clinical specimens.</title>
        <authorList>
            <person name="Boiten K.E."/>
            <person name="Meijer J."/>
            <person name="van Wezel E.M."/>
            <person name="Veloo A.C.M."/>
        </authorList>
    </citation>
    <scope>NUCLEOTIDE SEQUENCE [LARGE SCALE GENOMIC DNA]</scope>
    <source>
        <strain evidence="9 10">ENR1039</strain>
    </source>
</reference>
<dbReference type="NCBIfam" id="TIGR00453">
    <property type="entry name" value="ispD"/>
    <property type="match status" value="1"/>
</dbReference>
<dbReference type="PANTHER" id="PTHR32125:SF4">
    <property type="entry name" value="2-C-METHYL-D-ERYTHRITOL 4-PHOSPHATE CYTIDYLYLTRANSFERASE, CHLOROPLASTIC"/>
    <property type="match status" value="1"/>
</dbReference>
<proteinExistence type="inferred from homology"/>
<dbReference type="GO" id="GO:0050518">
    <property type="term" value="F:2-C-methyl-D-erythritol 4-phosphate cytidylyltransferase activity"/>
    <property type="evidence" value="ECO:0007669"/>
    <property type="project" value="UniProtKB-EC"/>
</dbReference>
<dbReference type="InterPro" id="IPR018294">
    <property type="entry name" value="ISPD_synthase_CS"/>
</dbReference>
<sequence>MFDGKFLSAIITSAGSGRRMNSDINKPFLNIDDKKIIERTLETVTGIEEFDEIILVIRKEDEDIIKSILKNDIFSNKVRYVFGSSTRELSTFEGLKALNKKSQLVLTHDGVRPFASRELFYKTLEELKNYKAVITATKTKDTVKILDDNMLVDFTPNRAFVYNVQTPQAFDKKTIFTMYEKYIDSEFKITDDSQLFEFFDRETPVKVVEGEYSNIKITTNEDILFARAYIKSRKENEEINENRHRL</sequence>